<dbReference type="Proteomes" id="UP001212123">
    <property type="component" value="Unassembled WGS sequence"/>
</dbReference>
<dbReference type="RefSeq" id="WP_271804567.1">
    <property type="nucleotide sequence ID" value="NZ_JAQMTU010000005.1"/>
</dbReference>
<protein>
    <submittedName>
        <fullName evidence="1">Uncharacterized protein</fullName>
    </submittedName>
</protein>
<comment type="caution">
    <text evidence="1">The sequence shown here is derived from an EMBL/GenBank/DDBJ whole genome shotgun (WGS) entry which is preliminary data.</text>
</comment>
<proteinExistence type="predicted"/>
<keyword evidence="2" id="KW-1185">Reference proteome</keyword>
<name>A0ABT4ZZF2_9CYAN</name>
<accession>A0ABT4ZZF2</accession>
<evidence type="ECO:0000313" key="2">
    <source>
        <dbReference type="Proteomes" id="UP001212123"/>
    </source>
</evidence>
<dbReference type="EMBL" id="JAQMTU010000005">
    <property type="protein sequence ID" value="MDB9485043.1"/>
    <property type="molecule type" value="Genomic_DNA"/>
</dbReference>
<evidence type="ECO:0000313" key="1">
    <source>
        <dbReference type="EMBL" id="MDB9485043.1"/>
    </source>
</evidence>
<sequence length="47" mass="5249">MTVRSVIISENGDTFGKLLLTHTILPTPEKRSHFILPTQNSDRSPLS</sequence>
<organism evidence="1 2">
    <name type="scientific">Dolichospermum circinale CS-537/01</name>
    <dbReference type="NCBI Taxonomy" id="3021739"/>
    <lineage>
        <taxon>Bacteria</taxon>
        <taxon>Bacillati</taxon>
        <taxon>Cyanobacteriota</taxon>
        <taxon>Cyanophyceae</taxon>
        <taxon>Nostocales</taxon>
        <taxon>Aphanizomenonaceae</taxon>
        <taxon>Dolichospermum</taxon>
        <taxon>Dolichospermum circinale</taxon>
    </lineage>
</organism>
<gene>
    <name evidence="1" type="ORF">PN492_00450</name>
</gene>
<reference evidence="1 2" key="1">
    <citation type="submission" date="2023-01" db="EMBL/GenBank/DDBJ databases">
        <title>Genomes from the Australian National Cyanobacteria Reference Collection.</title>
        <authorList>
            <person name="Willis A."/>
            <person name="Lee E.M.F."/>
        </authorList>
    </citation>
    <scope>NUCLEOTIDE SEQUENCE [LARGE SCALE GENOMIC DNA]</scope>
    <source>
        <strain evidence="1 2">CS-537/01</strain>
    </source>
</reference>